<dbReference type="GO" id="GO:0005737">
    <property type="term" value="C:cytoplasm"/>
    <property type="evidence" value="ECO:0007669"/>
    <property type="project" value="UniProtKB-SubCell"/>
</dbReference>
<proteinExistence type="inferred from homology"/>
<dbReference type="Pfam" id="PF02870">
    <property type="entry name" value="Methyltransf_1N"/>
    <property type="match status" value="1"/>
</dbReference>
<feature type="domain" description="Methylated-DNA-[protein]-cysteine S-methyltransferase DNA binding" evidence="10">
    <location>
        <begin position="128"/>
        <end position="206"/>
    </location>
</feature>
<keyword evidence="7 9" id="KW-0234">DNA repair</keyword>
<dbReference type="PATRIC" id="fig|1424334.3.peg.3614"/>
<dbReference type="Gene3D" id="1.10.10.10">
    <property type="entry name" value="Winged helix-like DNA-binding domain superfamily/Winged helix DNA-binding domain"/>
    <property type="match status" value="1"/>
</dbReference>
<dbReference type="EMBL" id="AYXT01000012">
    <property type="protein sequence ID" value="ETF01158.1"/>
    <property type="molecule type" value="Genomic_DNA"/>
</dbReference>
<keyword evidence="3 9" id="KW-0963">Cytoplasm</keyword>
<dbReference type="EC" id="2.1.1.63" evidence="9"/>
<dbReference type="HAMAP" id="MF_00772">
    <property type="entry name" value="OGT"/>
    <property type="match status" value="1"/>
</dbReference>
<feature type="domain" description="Methylguanine DNA methyltransferase ribonuclease-like" evidence="11">
    <location>
        <begin position="43"/>
        <end position="122"/>
    </location>
</feature>
<evidence type="ECO:0000256" key="7">
    <source>
        <dbReference type="ARBA" id="ARBA00023204"/>
    </source>
</evidence>
<dbReference type="PANTHER" id="PTHR10815">
    <property type="entry name" value="METHYLATED-DNA--PROTEIN-CYSTEINE METHYLTRANSFERASE"/>
    <property type="match status" value="1"/>
</dbReference>
<dbReference type="Pfam" id="PF01035">
    <property type="entry name" value="DNA_binding_1"/>
    <property type="match status" value="1"/>
</dbReference>
<evidence type="ECO:0000256" key="4">
    <source>
        <dbReference type="ARBA" id="ARBA00022603"/>
    </source>
</evidence>
<dbReference type="CDD" id="cd06445">
    <property type="entry name" value="ATase"/>
    <property type="match status" value="1"/>
</dbReference>
<keyword evidence="5 9" id="KW-0808">Transferase</keyword>
<comment type="similarity">
    <text evidence="2 9">Belongs to the MGMT family.</text>
</comment>
<protein>
    <recommendedName>
        <fullName evidence="9">Methylated-DNA--protein-cysteine methyltransferase</fullName>
        <ecNumber evidence="9">2.1.1.63</ecNumber>
    </recommendedName>
    <alternativeName>
        <fullName evidence="9">6-O-methylguanine-DNA methyltransferase</fullName>
        <shortName evidence="9">MGMT</shortName>
    </alternativeName>
    <alternativeName>
        <fullName evidence="9">O-6-methylguanine-DNA-alkyltransferase</fullName>
    </alternativeName>
</protein>
<dbReference type="AlphaFoldDB" id="V8QPA5"/>
<name>V8QPA5_9BURK</name>
<organism evidence="12 13">
    <name type="scientific">Advenella kashmirensis W13003</name>
    <dbReference type="NCBI Taxonomy" id="1424334"/>
    <lineage>
        <taxon>Bacteria</taxon>
        <taxon>Pseudomonadati</taxon>
        <taxon>Pseudomonadota</taxon>
        <taxon>Betaproteobacteria</taxon>
        <taxon>Burkholderiales</taxon>
        <taxon>Alcaligenaceae</taxon>
    </lineage>
</organism>
<dbReference type="InterPro" id="IPR036631">
    <property type="entry name" value="MGMT_N_sf"/>
</dbReference>
<reference evidence="12 13" key="1">
    <citation type="journal article" date="2014" name="Genome Announc.">
        <title>Draft Genome Sequence of Advenella kashmirensis Strain W13003, a Polycyclic Aromatic Hydrocarbon-Degrading Bacterium.</title>
        <authorList>
            <person name="Wang X."/>
            <person name="Jin D."/>
            <person name="Zhou L."/>
            <person name="Wu L."/>
            <person name="An W."/>
            <person name="Zhao L."/>
        </authorList>
    </citation>
    <scope>NUCLEOTIDE SEQUENCE [LARGE SCALE GENOMIC DNA]</scope>
    <source>
        <strain evidence="12 13">W13003</strain>
    </source>
</reference>
<comment type="catalytic activity">
    <reaction evidence="8 9">
        <text>a 6-O-methyl-2'-deoxyguanosine in DNA + L-cysteinyl-[protein] = S-methyl-L-cysteinyl-[protein] + a 2'-deoxyguanosine in DNA</text>
        <dbReference type="Rhea" id="RHEA:24000"/>
        <dbReference type="Rhea" id="RHEA-COMP:10131"/>
        <dbReference type="Rhea" id="RHEA-COMP:10132"/>
        <dbReference type="Rhea" id="RHEA-COMP:11367"/>
        <dbReference type="Rhea" id="RHEA-COMP:11368"/>
        <dbReference type="ChEBI" id="CHEBI:29950"/>
        <dbReference type="ChEBI" id="CHEBI:82612"/>
        <dbReference type="ChEBI" id="CHEBI:85445"/>
        <dbReference type="ChEBI" id="CHEBI:85448"/>
        <dbReference type="EC" id="2.1.1.63"/>
    </reaction>
</comment>
<evidence type="ECO:0000256" key="6">
    <source>
        <dbReference type="ARBA" id="ARBA00022763"/>
    </source>
</evidence>
<accession>V8QPA5</accession>
<keyword evidence="13" id="KW-1185">Reference proteome</keyword>
<evidence type="ECO:0000256" key="9">
    <source>
        <dbReference type="HAMAP-Rule" id="MF_00772"/>
    </source>
</evidence>
<evidence type="ECO:0000256" key="5">
    <source>
        <dbReference type="ARBA" id="ARBA00022679"/>
    </source>
</evidence>
<evidence type="ECO:0000256" key="3">
    <source>
        <dbReference type="ARBA" id="ARBA00022490"/>
    </source>
</evidence>
<keyword evidence="6 9" id="KW-0227">DNA damage</keyword>
<comment type="subcellular location">
    <subcellularLocation>
        <location evidence="9">Cytoplasm</location>
    </subcellularLocation>
</comment>
<dbReference type="STRING" id="1424334.W822_17970"/>
<dbReference type="GO" id="GO:0006307">
    <property type="term" value="P:DNA alkylation repair"/>
    <property type="evidence" value="ECO:0007669"/>
    <property type="project" value="UniProtKB-UniRule"/>
</dbReference>
<evidence type="ECO:0000256" key="1">
    <source>
        <dbReference type="ARBA" id="ARBA00001286"/>
    </source>
</evidence>
<evidence type="ECO:0000256" key="2">
    <source>
        <dbReference type="ARBA" id="ARBA00008711"/>
    </source>
</evidence>
<dbReference type="InterPro" id="IPR023546">
    <property type="entry name" value="MGMT"/>
</dbReference>
<evidence type="ECO:0000313" key="13">
    <source>
        <dbReference type="Proteomes" id="UP000018733"/>
    </source>
</evidence>
<dbReference type="InterPro" id="IPR036388">
    <property type="entry name" value="WH-like_DNA-bd_sf"/>
</dbReference>
<dbReference type="InterPro" id="IPR008332">
    <property type="entry name" value="MethylG_MeTrfase_N"/>
</dbReference>
<comment type="caution">
    <text evidence="12">The sequence shown here is derived from an EMBL/GenBank/DDBJ whole genome shotgun (WGS) entry which is preliminary data.</text>
</comment>
<comment type="catalytic activity">
    <reaction evidence="1 9">
        <text>a 4-O-methyl-thymidine in DNA + L-cysteinyl-[protein] = a thymidine in DNA + S-methyl-L-cysteinyl-[protein]</text>
        <dbReference type="Rhea" id="RHEA:53428"/>
        <dbReference type="Rhea" id="RHEA-COMP:10131"/>
        <dbReference type="Rhea" id="RHEA-COMP:10132"/>
        <dbReference type="Rhea" id="RHEA-COMP:13555"/>
        <dbReference type="Rhea" id="RHEA-COMP:13556"/>
        <dbReference type="ChEBI" id="CHEBI:29950"/>
        <dbReference type="ChEBI" id="CHEBI:82612"/>
        <dbReference type="ChEBI" id="CHEBI:137386"/>
        <dbReference type="ChEBI" id="CHEBI:137387"/>
        <dbReference type="EC" id="2.1.1.63"/>
    </reaction>
</comment>
<dbReference type="InterPro" id="IPR036217">
    <property type="entry name" value="MethylDNA_cys_MeTrfase_DNAb"/>
</dbReference>
<dbReference type="NCBIfam" id="TIGR00589">
    <property type="entry name" value="ogt"/>
    <property type="match status" value="1"/>
</dbReference>
<sequence>MLNNELFPHNEFTLAPERQAEIQHSIQSLCEDAPDRLVQGKALYYRYLDSPVGPMIAMASEKGVILLEFLDTFSTIDKEITDLRTRYGFHLSGQDHSHLTAVQAQMDDYFAGRRQQFDLPLDAPGTAFDETVWAHLQRIPYGRTCSYGDLARDIGNGAHARIVGSANHRNRISIVIPCHRVIGADGSLTGYGGGLPRKRWLLEFESLHA</sequence>
<evidence type="ECO:0000259" key="10">
    <source>
        <dbReference type="Pfam" id="PF01035"/>
    </source>
</evidence>
<feature type="active site" description="Nucleophile; methyl group acceptor" evidence="9">
    <location>
        <position position="178"/>
    </location>
</feature>
<comment type="miscellaneous">
    <text evidence="9">This enzyme catalyzes only one turnover and therefore is not strictly catalytic. According to one definition, an enzyme is a biocatalyst that acts repeatedly and over many reaction cycles.</text>
</comment>
<dbReference type="Gene3D" id="3.30.160.70">
    <property type="entry name" value="Methylated DNA-protein cysteine methyltransferase domain"/>
    <property type="match status" value="1"/>
</dbReference>
<keyword evidence="4 9" id="KW-0489">Methyltransferase</keyword>
<dbReference type="GO" id="GO:0032259">
    <property type="term" value="P:methylation"/>
    <property type="evidence" value="ECO:0007669"/>
    <property type="project" value="UniProtKB-KW"/>
</dbReference>
<dbReference type="SUPFAM" id="SSF53155">
    <property type="entry name" value="Methylated DNA-protein cysteine methyltransferase domain"/>
    <property type="match status" value="1"/>
</dbReference>
<dbReference type="InterPro" id="IPR014048">
    <property type="entry name" value="MethylDNA_cys_MeTrfase_DNA-bd"/>
</dbReference>
<dbReference type="Proteomes" id="UP000018733">
    <property type="component" value="Unassembled WGS sequence"/>
</dbReference>
<dbReference type="SUPFAM" id="SSF46767">
    <property type="entry name" value="Methylated DNA-protein cysteine methyltransferase, C-terminal domain"/>
    <property type="match status" value="1"/>
</dbReference>
<comment type="function">
    <text evidence="9">Involved in the cellular defense against the biological effects of O6-methylguanine (O6-MeG) and O4-methylthymine (O4-MeT) in DNA. Repairs the methylated nucleobase in DNA by stoichiometrically transferring the methyl group to a cysteine residue in the enzyme. This is a suicide reaction: the enzyme is irreversibly inactivated.</text>
</comment>
<dbReference type="HOGENOM" id="CLU_000445_52_2_4"/>
<dbReference type="GO" id="GO:0003908">
    <property type="term" value="F:methylated-DNA-[protein]-cysteine S-methyltransferase activity"/>
    <property type="evidence" value="ECO:0007669"/>
    <property type="project" value="UniProtKB-UniRule"/>
</dbReference>
<gene>
    <name evidence="12" type="ORF">W822_17970</name>
</gene>
<dbReference type="FunFam" id="1.10.10.10:FF:000214">
    <property type="entry name" value="Methylated-DNA--protein-cysteine methyltransferase"/>
    <property type="match status" value="1"/>
</dbReference>
<evidence type="ECO:0000313" key="12">
    <source>
        <dbReference type="EMBL" id="ETF01158.1"/>
    </source>
</evidence>
<dbReference type="OrthoDB" id="9802228at2"/>
<dbReference type="PROSITE" id="PS00374">
    <property type="entry name" value="MGMT"/>
    <property type="match status" value="1"/>
</dbReference>
<evidence type="ECO:0000256" key="8">
    <source>
        <dbReference type="ARBA" id="ARBA00049348"/>
    </source>
</evidence>
<dbReference type="PANTHER" id="PTHR10815:SF5">
    <property type="entry name" value="METHYLATED-DNA--PROTEIN-CYSTEINE METHYLTRANSFERASE"/>
    <property type="match status" value="1"/>
</dbReference>
<evidence type="ECO:0000259" key="11">
    <source>
        <dbReference type="Pfam" id="PF02870"/>
    </source>
</evidence>
<dbReference type="eggNOG" id="COG0350">
    <property type="taxonomic scope" value="Bacteria"/>
</dbReference>
<dbReference type="InterPro" id="IPR001497">
    <property type="entry name" value="MethylDNA_cys_MeTrfase_AS"/>
</dbReference>